<sequence length="159" mass="18669">MDAFSAWHPAGGPHERRDQTTHATRSVQCAARASCQAAQVDSQYVTCTLSRYSFWSRYFCIWRRSPWETVQTFPFDNRNKLHGHWLRENQQLACFTWAKAFVHLFSNSRGQQTPCNCINRRREGSALSARAHRDTWHLFSWEQNVKPELVLTMYTVTEL</sequence>
<dbReference type="AlphaFoldDB" id="A0AAV7X1U5"/>
<evidence type="ECO:0000313" key="2">
    <source>
        <dbReference type="EMBL" id="KAJ1218927.1"/>
    </source>
</evidence>
<dbReference type="EMBL" id="JANPWB010000001">
    <property type="protein sequence ID" value="KAJ1218927.1"/>
    <property type="molecule type" value="Genomic_DNA"/>
</dbReference>
<name>A0AAV7X1U5_PLEWA</name>
<organism evidence="2 3">
    <name type="scientific">Pleurodeles waltl</name>
    <name type="common">Iberian ribbed newt</name>
    <dbReference type="NCBI Taxonomy" id="8319"/>
    <lineage>
        <taxon>Eukaryota</taxon>
        <taxon>Metazoa</taxon>
        <taxon>Chordata</taxon>
        <taxon>Craniata</taxon>
        <taxon>Vertebrata</taxon>
        <taxon>Euteleostomi</taxon>
        <taxon>Amphibia</taxon>
        <taxon>Batrachia</taxon>
        <taxon>Caudata</taxon>
        <taxon>Salamandroidea</taxon>
        <taxon>Salamandridae</taxon>
        <taxon>Pleurodelinae</taxon>
        <taxon>Pleurodeles</taxon>
    </lineage>
</organism>
<gene>
    <name evidence="2" type="ORF">NDU88_006498</name>
</gene>
<evidence type="ECO:0000313" key="3">
    <source>
        <dbReference type="Proteomes" id="UP001066276"/>
    </source>
</evidence>
<accession>A0AAV7X1U5</accession>
<reference evidence="2" key="1">
    <citation type="journal article" date="2022" name="bioRxiv">
        <title>Sequencing and chromosome-scale assembly of the giantPleurodeles waltlgenome.</title>
        <authorList>
            <person name="Brown T."/>
            <person name="Elewa A."/>
            <person name="Iarovenko S."/>
            <person name="Subramanian E."/>
            <person name="Araus A.J."/>
            <person name="Petzold A."/>
            <person name="Susuki M."/>
            <person name="Suzuki K.-i.T."/>
            <person name="Hayashi T."/>
            <person name="Toyoda A."/>
            <person name="Oliveira C."/>
            <person name="Osipova E."/>
            <person name="Leigh N.D."/>
            <person name="Simon A."/>
            <person name="Yun M.H."/>
        </authorList>
    </citation>
    <scope>NUCLEOTIDE SEQUENCE</scope>
    <source>
        <strain evidence="2">20211129_DDA</strain>
        <tissue evidence="2">Liver</tissue>
    </source>
</reference>
<protein>
    <submittedName>
        <fullName evidence="2">Uncharacterized protein</fullName>
    </submittedName>
</protein>
<feature type="region of interest" description="Disordered" evidence="1">
    <location>
        <begin position="1"/>
        <end position="23"/>
    </location>
</feature>
<proteinExistence type="predicted"/>
<keyword evidence="3" id="KW-1185">Reference proteome</keyword>
<evidence type="ECO:0000256" key="1">
    <source>
        <dbReference type="SAM" id="MobiDB-lite"/>
    </source>
</evidence>
<comment type="caution">
    <text evidence="2">The sequence shown here is derived from an EMBL/GenBank/DDBJ whole genome shotgun (WGS) entry which is preliminary data.</text>
</comment>
<dbReference type="Proteomes" id="UP001066276">
    <property type="component" value="Chromosome 1_1"/>
</dbReference>